<dbReference type="InterPro" id="IPR000673">
    <property type="entry name" value="Sig_transdc_resp-reg_Me-estase"/>
</dbReference>
<dbReference type="GO" id="GO:0008984">
    <property type="term" value="F:protein-glutamate methylesterase activity"/>
    <property type="evidence" value="ECO:0007669"/>
    <property type="project" value="InterPro"/>
</dbReference>
<dbReference type="InterPro" id="IPR022641">
    <property type="entry name" value="CheR_N"/>
</dbReference>
<dbReference type="GO" id="GO:0006355">
    <property type="term" value="P:regulation of DNA-templated transcription"/>
    <property type="evidence" value="ECO:0007669"/>
    <property type="project" value="InterPro"/>
</dbReference>
<dbReference type="Gene3D" id="3.40.50.150">
    <property type="entry name" value="Vaccinia Virus protein VP39"/>
    <property type="match status" value="1"/>
</dbReference>
<feature type="domain" description="PAS" evidence="3">
    <location>
        <begin position="953"/>
        <end position="1030"/>
    </location>
</feature>
<reference evidence="8 9" key="1">
    <citation type="submission" date="2022-10" db="EMBL/GenBank/DDBJ databases">
        <title>The complete genomes of actinobacterial strains from the NBC collection.</title>
        <authorList>
            <person name="Joergensen T.S."/>
            <person name="Alvarez Arevalo M."/>
            <person name="Sterndorff E.B."/>
            <person name="Faurdal D."/>
            <person name="Vuksanovic O."/>
            <person name="Mourched A.-S."/>
            <person name="Charusanti P."/>
            <person name="Shaw S."/>
            <person name="Blin K."/>
            <person name="Weber T."/>
        </authorList>
    </citation>
    <scope>NUCLEOTIDE SEQUENCE [LARGE SCALE GENOMIC DNA]</scope>
    <source>
        <strain evidence="8 9">NBC_00319</strain>
    </source>
</reference>
<keyword evidence="2" id="KW-0175">Coiled coil</keyword>
<feature type="domain" description="CheB-type methylesterase" evidence="4">
    <location>
        <begin position="14"/>
        <end position="198"/>
    </location>
</feature>
<feature type="domain" description="CheR-type methyltransferase" evidence="5">
    <location>
        <begin position="204"/>
        <end position="457"/>
    </location>
</feature>
<dbReference type="InterPro" id="IPR000160">
    <property type="entry name" value="GGDEF_dom"/>
</dbReference>
<accession>A0AAU4K1Z6</accession>
<dbReference type="SUPFAM" id="SSF47757">
    <property type="entry name" value="Chemotaxis receptor methyltransferase CheR, N-terminal domain"/>
    <property type="match status" value="1"/>
</dbReference>
<keyword evidence="1" id="KW-0378">Hydrolase</keyword>
<dbReference type="SMART" id="SM00267">
    <property type="entry name" value="GGDEF"/>
    <property type="match status" value="1"/>
</dbReference>
<sequence length="1498" mass="162142">MDETSDAGSVMPPRVIAVGSSAGGLDALTRLFATAVRGRNLCFVVAQHLAPTAESHLPELLDDATPLTVVSATDGAPVAADTVFVAPPGCDLGLYGGVLRVVAPDGDRRPWPSIDRLFTSVALSMGSDAVAIVLSGTGDDGSSGVESIQSAGGMVVIQEPATAAFPEMPGAGLATGSVDLVLPVDQMLAGIARVVDSPNAEAAESDSASNLDDSVIEHIIAVVRDATGVDFSGYKQSTLIRQIQRRQRLVDLPLEAYLERVEHDSAEAIALSRNVLVSVTAFFRDSEVWDAFGVHLQALVDGLGAADELRIWVPGCASGEEAFTVAMLAADALSQRPGGMPLRLRVFATDLDERALVIARRARYSDAAVAAVPEHLRERWMRPVDTEWEVVSELRETLVIARHNVAYDPPFPRIDVISLRNTMIYFQNHLQERVLQLCQFALVPGGMLILGQSERIPRVDGLFAVTDPIHRLYRRGTTSRNHLLPVGRYIPPVYVQPAATPASNREPANELLRQLLATVAPPSLILDDAETVIEVIGDVSSWCAVSVGRYTGHAVDLIRERYRPAVQTMLSQLRHSEPDIVTRVLFEPGVRRVEVIVARLSASGTGAVVSFRPLPDAIEPEPRSVGDGDLVVEEDLRATQDALQATIEDLSSSNEELQALNEELQASAEELQATSEEAQASNEELEATNEELSTLNSELQMRGEEMARLNGDLRNIASSLTSGLVIVDRELRVTRYTPLAVRLFSLIVEDIGRPLPAVPTTLPVPDLVGDLEATIRSRESRMRELSSDDRDLLIQIQPYVGFDDEVLGAIVVVLDVGDVADARRAREAAIHNLEQVAESVREVVWQRNAANELVMITSRVEEIYGLDRAAVLADPELLLEAVHADDVVRVRAAMASVDRRWHVTYRIGRPDGSVRWLDEVAGAAQGGGDAGMVIGSAIDVTEAHETARLAEQRTAVLDAVLNTADTGILILDADDRVLLANRGVAELTGYSPASLIGTPLTVLMEHDDGDSAREADPDGDSASRRIMTSAGAARQVTIEVQPVAGIGDDDGGRGVPGAVALVRDVSRMREISSALATREHYDLQTGLLTRNYLLSKTDELMSAGLHGIALLWIDLDGFKEVNDRFGHRAGDAVLATVATRLQQTARRYDIVGRLGGDEFALLVTRVRDVDSLDNLALRVLAAIREPIPLQDSLAYVSASVGVAIYPQDASDGDQLMHNADTAMYVAKSRGRDRHAYFAPEMNEAADARAAMRQRLGAAISRNEFELFYQPVVEVDGGAVVMMEALLRWRRDGSVVSASEFIGHAVETGQMRALGRIVLERLALDTHEFHARLGQNRVPVAVNLSASELDERDITDWLLSWNPPGGLGLVVVEVTESVLLEPESRAIDTLALLRRLGATISIDDFGTGYSNLELLDRIEPGIIKIDRSLLWRAGESERGLNILRAAIALAHALDARAVVEGVEDEAMRQMAIDQGADLVQGFHIAHPMPLADAIEWRAR</sequence>
<dbReference type="CDD" id="cd00130">
    <property type="entry name" value="PAS"/>
    <property type="match status" value="1"/>
</dbReference>
<dbReference type="InterPro" id="IPR035965">
    <property type="entry name" value="PAS-like_dom_sf"/>
</dbReference>
<feature type="domain" description="GGDEF" evidence="7">
    <location>
        <begin position="1106"/>
        <end position="1239"/>
    </location>
</feature>
<dbReference type="CDD" id="cd01949">
    <property type="entry name" value="GGDEF"/>
    <property type="match status" value="1"/>
</dbReference>
<dbReference type="PROSITE" id="PS50887">
    <property type="entry name" value="GGDEF"/>
    <property type="match status" value="1"/>
</dbReference>
<dbReference type="PANTHER" id="PTHR44757">
    <property type="entry name" value="DIGUANYLATE CYCLASE DGCP"/>
    <property type="match status" value="1"/>
</dbReference>
<feature type="active site" evidence="1">
    <location>
        <position position="21"/>
    </location>
</feature>
<dbReference type="InterPro" id="IPR001633">
    <property type="entry name" value="EAL_dom"/>
</dbReference>
<dbReference type="Gene3D" id="3.20.20.450">
    <property type="entry name" value="EAL domain"/>
    <property type="match status" value="1"/>
</dbReference>
<dbReference type="InterPro" id="IPR000780">
    <property type="entry name" value="CheR_MeTrfase"/>
</dbReference>
<dbReference type="InterPro" id="IPR013655">
    <property type="entry name" value="PAS_fold_3"/>
</dbReference>
<dbReference type="NCBIfam" id="TIGR00229">
    <property type="entry name" value="sensory_box"/>
    <property type="match status" value="2"/>
</dbReference>
<dbReference type="InterPro" id="IPR029063">
    <property type="entry name" value="SAM-dependent_MTases_sf"/>
</dbReference>
<dbReference type="GO" id="GO:0006935">
    <property type="term" value="P:chemotaxis"/>
    <property type="evidence" value="ECO:0007669"/>
    <property type="project" value="UniProtKB-UniRule"/>
</dbReference>
<dbReference type="InterPro" id="IPR013767">
    <property type="entry name" value="PAS_fold"/>
</dbReference>
<feature type="active site" evidence="1">
    <location>
        <position position="48"/>
    </location>
</feature>
<dbReference type="GO" id="GO:0000156">
    <property type="term" value="F:phosphorelay response regulator activity"/>
    <property type="evidence" value="ECO:0007669"/>
    <property type="project" value="InterPro"/>
</dbReference>
<dbReference type="Pfam" id="PF00563">
    <property type="entry name" value="EAL"/>
    <property type="match status" value="1"/>
</dbReference>
<dbReference type="Pfam" id="PF00990">
    <property type="entry name" value="GGDEF"/>
    <property type="match status" value="1"/>
</dbReference>
<dbReference type="Gene3D" id="3.30.450.20">
    <property type="entry name" value="PAS domain"/>
    <property type="match status" value="3"/>
</dbReference>
<dbReference type="SUPFAM" id="SSF141868">
    <property type="entry name" value="EAL domain-like"/>
    <property type="match status" value="1"/>
</dbReference>
<protein>
    <submittedName>
        <fullName evidence="8">EAL domain-containing protein</fullName>
    </submittedName>
</protein>
<evidence type="ECO:0000259" key="5">
    <source>
        <dbReference type="PROSITE" id="PS50123"/>
    </source>
</evidence>
<dbReference type="SUPFAM" id="SSF52738">
    <property type="entry name" value="Methylesterase CheB, C-terminal domain"/>
    <property type="match status" value="1"/>
</dbReference>
<evidence type="ECO:0000259" key="7">
    <source>
        <dbReference type="PROSITE" id="PS50887"/>
    </source>
</evidence>
<dbReference type="KEGG" id="whr:OG579_20375"/>
<dbReference type="Pfam" id="PF01739">
    <property type="entry name" value="CheR"/>
    <property type="match status" value="1"/>
</dbReference>
<dbReference type="SUPFAM" id="SSF53335">
    <property type="entry name" value="S-adenosyl-L-methionine-dependent methyltransferases"/>
    <property type="match status" value="1"/>
</dbReference>
<dbReference type="SUPFAM" id="SSF55073">
    <property type="entry name" value="Nucleotide cyclase"/>
    <property type="match status" value="1"/>
</dbReference>
<dbReference type="GO" id="GO:0008757">
    <property type="term" value="F:S-adenosylmethionine-dependent methyltransferase activity"/>
    <property type="evidence" value="ECO:0007669"/>
    <property type="project" value="InterPro"/>
</dbReference>
<dbReference type="PROSITE" id="PS50122">
    <property type="entry name" value="CHEB"/>
    <property type="match status" value="1"/>
</dbReference>
<dbReference type="InterPro" id="IPR035919">
    <property type="entry name" value="EAL_sf"/>
</dbReference>
<proteinExistence type="predicted"/>
<keyword evidence="1" id="KW-0145">Chemotaxis</keyword>
<dbReference type="Pfam" id="PF08447">
    <property type="entry name" value="PAS_3"/>
    <property type="match status" value="1"/>
</dbReference>
<dbReference type="Proteomes" id="UP001432128">
    <property type="component" value="Chromosome"/>
</dbReference>
<dbReference type="InterPro" id="IPR000014">
    <property type="entry name" value="PAS"/>
</dbReference>
<dbReference type="InterPro" id="IPR052155">
    <property type="entry name" value="Biofilm_reg_signaling"/>
</dbReference>
<dbReference type="SUPFAM" id="SSF55785">
    <property type="entry name" value="PYP-like sensor domain (PAS domain)"/>
    <property type="match status" value="2"/>
</dbReference>
<dbReference type="InterPro" id="IPR043128">
    <property type="entry name" value="Rev_trsase/Diguanyl_cyclase"/>
</dbReference>
<evidence type="ECO:0000313" key="9">
    <source>
        <dbReference type="Proteomes" id="UP001432128"/>
    </source>
</evidence>
<evidence type="ECO:0000259" key="4">
    <source>
        <dbReference type="PROSITE" id="PS50122"/>
    </source>
</evidence>
<dbReference type="PROSITE" id="PS50883">
    <property type="entry name" value="EAL"/>
    <property type="match status" value="1"/>
</dbReference>
<dbReference type="Pfam" id="PF00989">
    <property type="entry name" value="PAS"/>
    <property type="match status" value="1"/>
</dbReference>
<name>A0AAU4K1Z6_9NOCA</name>
<feature type="domain" description="PAS" evidence="3">
    <location>
        <begin position="829"/>
        <end position="894"/>
    </location>
</feature>
<dbReference type="GO" id="GO:0005737">
    <property type="term" value="C:cytoplasm"/>
    <property type="evidence" value="ECO:0007669"/>
    <property type="project" value="InterPro"/>
</dbReference>
<feature type="coiled-coil region" evidence="2">
    <location>
        <begin position="640"/>
        <end position="702"/>
    </location>
</feature>
<dbReference type="InterPro" id="IPR029787">
    <property type="entry name" value="Nucleotide_cyclase"/>
</dbReference>
<evidence type="ECO:0000259" key="3">
    <source>
        <dbReference type="PROSITE" id="PS50112"/>
    </source>
</evidence>
<dbReference type="RefSeq" id="WP_328857434.1">
    <property type="nucleotide sequence ID" value="NZ_CP108021.1"/>
</dbReference>
<dbReference type="CDD" id="cd01948">
    <property type="entry name" value="EAL"/>
    <property type="match status" value="1"/>
</dbReference>
<dbReference type="InterPro" id="IPR035909">
    <property type="entry name" value="CheB_C"/>
</dbReference>
<dbReference type="SMART" id="SM00052">
    <property type="entry name" value="EAL"/>
    <property type="match status" value="1"/>
</dbReference>
<dbReference type="Pfam" id="PF03705">
    <property type="entry name" value="CheR_N"/>
    <property type="match status" value="1"/>
</dbReference>
<dbReference type="EMBL" id="CP108021">
    <property type="protein sequence ID" value="WUM20014.1"/>
    <property type="molecule type" value="Genomic_DNA"/>
</dbReference>
<dbReference type="SMART" id="SM00091">
    <property type="entry name" value="PAS"/>
    <property type="match status" value="4"/>
</dbReference>
<evidence type="ECO:0000256" key="2">
    <source>
        <dbReference type="SAM" id="Coils"/>
    </source>
</evidence>
<dbReference type="PROSITE" id="PS50112">
    <property type="entry name" value="PAS"/>
    <property type="match status" value="2"/>
</dbReference>
<feature type="active site" evidence="1">
    <location>
        <position position="140"/>
    </location>
</feature>
<dbReference type="Pfam" id="PF01339">
    <property type="entry name" value="CheB_methylest"/>
    <property type="match status" value="1"/>
</dbReference>
<dbReference type="SMART" id="SM00138">
    <property type="entry name" value="MeTrc"/>
    <property type="match status" value="1"/>
</dbReference>
<dbReference type="PRINTS" id="PR00996">
    <property type="entry name" value="CHERMTFRASE"/>
</dbReference>
<dbReference type="CDD" id="cd16434">
    <property type="entry name" value="CheB-CheR_fusion"/>
    <property type="match status" value="1"/>
</dbReference>
<feature type="domain" description="EAL" evidence="6">
    <location>
        <begin position="1248"/>
        <end position="1498"/>
    </location>
</feature>
<dbReference type="PANTHER" id="PTHR44757:SF2">
    <property type="entry name" value="BIOFILM ARCHITECTURE MAINTENANCE PROTEIN MBAA"/>
    <property type="match status" value="1"/>
</dbReference>
<organism evidence="8 9">
    <name type="scientific">Williamsia herbipolensis</name>
    <dbReference type="NCBI Taxonomy" id="1603258"/>
    <lineage>
        <taxon>Bacteria</taxon>
        <taxon>Bacillati</taxon>
        <taxon>Actinomycetota</taxon>
        <taxon>Actinomycetes</taxon>
        <taxon>Mycobacteriales</taxon>
        <taxon>Nocardiaceae</taxon>
        <taxon>Williamsia</taxon>
    </lineage>
</organism>
<dbReference type="Gene3D" id="3.30.70.270">
    <property type="match status" value="1"/>
</dbReference>
<dbReference type="Gene3D" id="3.40.50.180">
    <property type="entry name" value="Methylesterase CheB, C-terminal domain"/>
    <property type="match status" value="1"/>
</dbReference>
<gene>
    <name evidence="8" type="ORF">OG579_20375</name>
</gene>
<dbReference type="PROSITE" id="PS50123">
    <property type="entry name" value="CHER"/>
    <property type="match status" value="1"/>
</dbReference>
<evidence type="ECO:0000256" key="1">
    <source>
        <dbReference type="PROSITE-ProRule" id="PRU00050"/>
    </source>
</evidence>
<dbReference type="InterPro" id="IPR022642">
    <property type="entry name" value="CheR_C"/>
</dbReference>
<dbReference type="Pfam" id="PF13596">
    <property type="entry name" value="PAS_10"/>
    <property type="match status" value="1"/>
</dbReference>
<keyword evidence="9" id="KW-1185">Reference proteome</keyword>
<dbReference type="NCBIfam" id="TIGR00254">
    <property type="entry name" value="GGDEF"/>
    <property type="match status" value="1"/>
</dbReference>
<evidence type="ECO:0000313" key="8">
    <source>
        <dbReference type="EMBL" id="WUM20014.1"/>
    </source>
</evidence>
<evidence type="ECO:0000259" key="6">
    <source>
        <dbReference type="PROSITE" id="PS50883"/>
    </source>
</evidence>